<dbReference type="Proteomes" id="UP001373714">
    <property type="component" value="Unassembled WGS sequence"/>
</dbReference>
<dbReference type="EMBL" id="JAVHNS010000018">
    <property type="protein sequence ID" value="KAK6331407.1"/>
    <property type="molecule type" value="Genomic_DNA"/>
</dbReference>
<evidence type="ECO:0000313" key="3">
    <source>
        <dbReference type="Proteomes" id="UP001373714"/>
    </source>
</evidence>
<keyword evidence="3" id="KW-1185">Reference proteome</keyword>
<name>A0AAV9U0Q5_9PEZI</name>
<feature type="domain" description="F-box" evidence="1">
    <location>
        <begin position="28"/>
        <end position="61"/>
    </location>
</feature>
<dbReference type="AlphaFoldDB" id="A0AAV9U0Q5"/>
<reference evidence="2 3" key="1">
    <citation type="submission" date="2019-10" db="EMBL/GenBank/DDBJ databases">
        <authorList>
            <person name="Palmer J.M."/>
        </authorList>
    </citation>
    <scope>NUCLEOTIDE SEQUENCE [LARGE SCALE GENOMIC DNA]</scope>
    <source>
        <strain evidence="2 3">TWF730</strain>
    </source>
</reference>
<evidence type="ECO:0000313" key="2">
    <source>
        <dbReference type="EMBL" id="KAK6331407.1"/>
    </source>
</evidence>
<accession>A0AAV9U0Q5</accession>
<sequence length="548" mass="63114">MQNTPSNPHPRAHAPIQHSNTPKIRFWLFDLPNELVVKIMAHLNSDDKRCLSMCSKSVYYFVFPFRNIYGFRFTINRNYEDYVLQILERFEDGQRFAGVRRFFSSLTLTSYIPVDLSNTVKLFSKCTSITNITLRISHSRYLERDVYVKTLSSLSALPYYHNIQHVGFDWDDHNEYPSYLPWPNQRYASGSGSGSDSDDVETFIPNSSTIRSLNITADEKMELFAFNHFNEEEELFHNWVSHDTFKKLATKKKIYFPSRLRSFLLDVPKFQELLLLPLKYRKLLTVVSLKYHGLYDSGWDGNGLARETDGLAAAAAFELPTVKALMIHVTLDRKTKLTSVIRPLNLFPNLVSLILQYYDGPYSISLAQTLYMTEDEIERAGIQVANIIPLVPDIPKLKCLAVKRNLGEAWFNKENKAEFEVSIRQRLKAGNFPALRVVRVFHKGYSYGGYASSTCVISRVNHVGEAEEDIRFKWYNSETERIVYDSHPSSRSYLDGYGTSWWSAEDLEEADIDDSELPECSNVDVSAELAGLSEHELEEEEFLNSFLS</sequence>
<organism evidence="2 3">
    <name type="scientific">Orbilia blumenaviensis</name>
    <dbReference type="NCBI Taxonomy" id="1796055"/>
    <lineage>
        <taxon>Eukaryota</taxon>
        <taxon>Fungi</taxon>
        <taxon>Dikarya</taxon>
        <taxon>Ascomycota</taxon>
        <taxon>Pezizomycotina</taxon>
        <taxon>Orbiliomycetes</taxon>
        <taxon>Orbiliales</taxon>
        <taxon>Orbiliaceae</taxon>
        <taxon>Orbilia</taxon>
    </lineage>
</organism>
<evidence type="ECO:0000259" key="1">
    <source>
        <dbReference type="Pfam" id="PF00646"/>
    </source>
</evidence>
<proteinExistence type="predicted"/>
<dbReference type="InterPro" id="IPR001810">
    <property type="entry name" value="F-box_dom"/>
</dbReference>
<protein>
    <recommendedName>
        <fullName evidence="1">F-box domain-containing protein</fullName>
    </recommendedName>
</protein>
<dbReference type="Pfam" id="PF00646">
    <property type="entry name" value="F-box"/>
    <property type="match status" value="1"/>
</dbReference>
<comment type="caution">
    <text evidence="2">The sequence shown here is derived from an EMBL/GenBank/DDBJ whole genome shotgun (WGS) entry which is preliminary data.</text>
</comment>
<gene>
    <name evidence="2" type="ORF">TWF730_004488</name>
</gene>